<keyword evidence="1" id="KW-0812">Transmembrane</keyword>
<evidence type="ECO:0000256" key="1">
    <source>
        <dbReference type="SAM" id="Phobius"/>
    </source>
</evidence>
<organism evidence="2 3">
    <name type="scientific">Hallella multisaccharivorax DSM 17128</name>
    <dbReference type="NCBI Taxonomy" id="688246"/>
    <lineage>
        <taxon>Bacteria</taxon>
        <taxon>Pseudomonadati</taxon>
        <taxon>Bacteroidota</taxon>
        <taxon>Bacteroidia</taxon>
        <taxon>Bacteroidales</taxon>
        <taxon>Prevotellaceae</taxon>
        <taxon>Hallella</taxon>
    </lineage>
</organism>
<accession>F8NAW1</accession>
<gene>
    <name evidence="2" type="ORF">Premu_1439</name>
</gene>
<feature type="transmembrane region" description="Helical" evidence="1">
    <location>
        <begin position="6"/>
        <end position="35"/>
    </location>
</feature>
<keyword evidence="1" id="KW-1133">Transmembrane helix</keyword>
<name>F8NAW1_9BACT</name>
<sequence length="52" mass="6169">MFALFFLYALIIAVAVFVLKLILWILLIPILWTYFTIADAIDRKKKVARQRK</sequence>
<evidence type="ECO:0000313" key="3">
    <source>
        <dbReference type="Proteomes" id="UP000002772"/>
    </source>
</evidence>
<dbReference type="EMBL" id="GL945017">
    <property type="protein sequence ID" value="EGN56859.1"/>
    <property type="molecule type" value="Genomic_DNA"/>
</dbReference>
<proteinExistence type="predicted"/>
<protein>
    <submittedName>
        <fullName evidence="2">Uncharacterized protein</fullName>
    </submittedName>
</protein>
<evidence type="ECO:0000313" key="2">
    <source>
        <dbReference type="EMBL" id="EGN56859.1"/>
    </source>
</evidence>
<keyword evidence="1" id="KW-0472">Membrane</keyword>
<dbReference type="Proteomes" id="UP000002772">
    <property type="component" value="Unassembled WGS sequence"/>
</dbReference>
<dbReference type="AlphaFoldDB" id="F8NAW1"/>
<keyword evidence="3" id="KW-1185">Reference proteome</keyword>
<dbReference type="HOGENOM" id="CLU_212180_0_0_10"/>
<reference evidence="3" key="1">
    <citation type="journal article" date="2011" name="Stand. Genomic Sci.">
        <title>Non-contiguous finished genome sequence of the opportunistic oral pathogen Prevotella multisaccharivorax type strain (PPPA20).</title>
        <authorList>
            <person name="Pati A."/>
            <person name="Gronow S."/>
            <person name="Lu M."/>
            <person name="Lapidus A."/>
            <person name="Nolan M."/>
            <person name="Lucas S."/>
            <person name="Hammon N."/>
            <person name="Deshpande S."/>
            <person name="Cheng J.F."/>
            <person name="Tapia R."/>
            <person name="Han C."/>
            <person name="Goodwin L."/>
            <person name="Pitluck S."/>
            <person name="Liolios K."/>
            <person name="Pagani I."/>
            <person name="Mavromatis K."/>
            <person name="Mikhailova N."/>
            <person name="Huntemann M."/>
            <person name="Chen A."/>
            <person name="Palaniappan K."/>
            <person name="Land M."/>
            <person name="Hauser L."/>
            <person name="Detter J.C."/>
            <person name="Brambilla E.M."/>
            <person name="Rohde M."/>
            <person name="Goker M."/>
            <person name="Woyke T."/>
            <person name="Bristow J."/>
            <person name="Eisen J.A."/>
            <person name="Markowitz V."/>
            <person name="Hugenholtz P."/>
            <person name="Kyrpides N.C."/>
            <person name="Klenk H.P."/>
            <person name="Ivanova N."/>
        </authorList>
    </citation>
    <scope>NUCLEOTIDE SEQUENCE [LARGE SCALE GENOMIC DNA]</scope>
    <source>
        <strain evidence="3">DSM 17128</strain>
    </source>
</reference>
<dbReference type="RefSeq" id="WP_007574173.1">
    <property type="nucleotide sequence ID" value="NZ_BPTS01000001.1"/>
</dbReference>